<dbReference type="GO" id="GO:0016887">
    <property type="term" value="F:ATP hydrolysis activity"/>
    <property type="evidence" value="ECO:0007669"/>
    <property type="project" value="InterPro"/>
</dbReference>
<dbReference type="PANTHER" id="PTHR43394">
    <property type="entry name" value="ATP-DEPENDENT PERMEASE MDL1, MITOCHONDRIAL"/>
    <property type="match status" value="1"/>
</dbReference>
<sequence>MAQSQETPIQAFEKGAGAHSEPSRSDSSPQQSEHDFDKTPINAPSKSTWRHLFVFTERRHATILGFAIVAAVLVAATKTLYAILLGKIMDLVSPLGAGTISGTTAMEGVRMWCLVLTGVGVAIWAFNSALMTLWVIFGELSAKSARESLFSNLLSKEMAWFDRQEEGVSSALASMQIQTRELQMATSQVFGFLVTDLFISVGCLIIAFYYSWELTLVLMATIPVSIVALNLMSRGLEAAIEAQKRELAEASKHVNAAVTAIDLVKVYNSFDHEVWQYMQAVRRSMRYFLRQARRNAMQMGFIKLWMVNLFVIGFWFAVYLVNKGSTTAGNALTTFYSIVTAFQCIENVGPQWLVLAKGMAAGNSLERMILDLSEGRHVRGLKGTHWPERCAGDIELRNVSFAYPSNPDRIVLNRASFFFAAGEMTFLVGRSGSGKSTLSNLLLKFYEPLTGSVLIDGQHLQTLDDNWVRSNITLIQQSSILFNDTFLMNIALGSRDPCSVTREDVKAACEMALLQSTLSGLPDGLDTNVGMGGYNLSGGQKQRLALARARLRDPPVLILDEVTSGLDPTSRVLILEAIRTWRTGKTTIIITHDVSQIQNEDYVYVLEKSYLVQEGSRRDLVNDAGGMFASLLSLTDDGLTRHDSTTTVSSIASNIAGLTSSESLAQTSITATSRFSRLLPQPPENANSSGPGGLFRMSLGAGMHRTTTMRTKELWNSPINLVDPGRASTARDAIPKAGRHEVTTKPETISKRREISLFKILGTVWPMLDKPDRIRAILGLVSCLIAAACNPAFAYVFAQLLAAFWAPAAEMTSAGRKWAIRLTIIAAADGAATFTAHYLLQCAGQAWVTALRIEALKRILSQPKQWFDKPRHAPSRIVEVLDRNAEEMRNLVGRFVPIVLIVAGMIFSGLIWALVISWRLTLVTLASGPAVYAATRGSASVSAKWEARCNAMAESTGSVAVETFLNIRVVKALTLEGYFSTKHVNSAEETFRVGIRRGLWTGLFYGLNQSMSWWLTALVFWYATLLLTSPGTTVSVTNIMQVINLLLFSMGTATAMMNNIPQIAQAKATSIQILYYAALSYSNSHEGRGGMRILTPFPVEMRSLQFAYPTAKGSREPSKVLRNVNLMIDRGDCVAIVGASGCGKSTIANLLLRLYEPSDSPPVESEIPVPDKLQHPILSRPLTRQDQQQRAPLTYARVPASSLSTPVLRTHMAHVPQQPFLFPTTIRENIVYGLHPDSPLRELSSVVAAAKLARIHDFIVSLPDGYATHVGEGGVGLSGGQAQRIGIARALVRKPKLLVMDEPTSALDADGAEGVRGAIRLLIEQSRKARPEERMAIVVVTHSKEMMRMAGRIVVMDQGFVAEEGSFEELLSRQGKFAELLGGGAWMVAQSVPGSGGESRKIKPTDEPASHVPGLQADEGDDTDDIGTN</sequence>
<dbReference type="InterPro" id="IPR003439">
    <property type="entry name" value="ABC_transporter-like_ATP-bd"/>
</dbReference>
<evidence type="ECO:0000259" key="10">
    <source>
        <dbReference type="PROSITE" id="PS50929"/>
    </source>
</evidence>
<evidence type="ECO:0000313" key="12">
    <source>
        <dbReference type="Proteomes" id="UP000284375"/>
    </source>
</evidence>
<comment type="subcellular location">
    <subcellularLocation>
        <location evidence="1">Membrane</location>
        <topology evidence="1">Multi-pass membrane protein</topology>
    </subcellularLocation>
</comment>
<dbReference type="GO" id="GO:0015421">
    <property type="term" value="F:ABC-type oligopeptide transporter activity"/>
    <property type="evidence" value="ECO:0007669"/>
    <property type="project" value="TreeGrafter"/>
</dbReference>
<dbReference type="Pfam" id="PF00664">
    <property type="entry name" value="ABC_membrane"/>
    <property type="match status" value="2"/>
</dbReference>
<keyword evidence="6 8" id="KW-0472">Membrane</keyword>
<feature type="transmembrane region" description="Helical" evidence="8">
    <location>
        <begin position="63"/>
        <end position="89"/>
    </location>
</feature>
<dbReference type="Proteomes" id="UP000284375">
    <property type="component" value="Unassembled WGS sequence"/>
</dbReference>
<dbReference type="EMBL" id="LJZO01000022">
    <property type="protein sequence ID" value="ROV95924.1"/>
    <property type="molecule type" value="Genomic_DNA"/>
</dbReference>
<dbReference type="InterPro" id="IPR039421">
    <property type="entry name" value="Type_1_exporter"/>
</dbReference>
<dbReference type="GO" id="GO:0005743">
    <property type="term" value="C:mitochondrial inner membrane"/>
    <property type="evidence" value="ECO:0007669"/>
    <property type="project" value="TreeGrafter"/>
</dbReference>
<feature type="transmembrane region" description="Helical" evidence="8">
    <location>
        <begin position="776"/>
        <end position="806"/>
    </location>
</feature>
<accession>A0A423VY63</accession>
<organism evidence="11 12">
    <name type="scientific">Cytospora chrysosperma</name>
    <name type="common">Cytospora canker fungus</name>
    <name type="synonym">Sphaeria chrysosperma</name>
    <dbReference type="NCBI Taxonomy" id="252740"/>
    <lineage>
        <taxon>Eukaryota</taxon>
        <taxon>Fungi</taxon>
        <taxon>Dikarya</taxon>
        <taxon>Ascomycota</taxon>
        <taxon>Pezizomycotina</taxon>
        <taxon>Sordariomycetes</taxon>
        <taxon>Sordariomycetidae</taxon>
        <taxon>Diaporthales</taxon>
        <taxon>Cytosporaceae</taxon>
        <taxon>Cytospora</taxon>
    </lineage>
</organism>
<dbReference type="Gene3D" id="1.20.1560.10">
    <property type="entry name" value="ABC transporter type 1, transmembrane domain"/>
    <property type="match status" value="2"/>
</dbReference>
<evidence type="ECO:0000256" key="5">
    <source>
        <dbReference type="ARBA" id="ARBA00022989"/>
    </source>
</evidence>
<feature type="transmembrane region" description="Helical" evidence="8">
    <location>
        <begin position="895"/>
        <end position="915"/>
    </location>
</feature>
<dbReference type="Gene3D" id="3.40.50.300">
    <property type="entry name" value="P-loop containing nucleotide triphosphate hydrolases"/>
    <property type="match status" value="2"/>
</dbReference>
<dbReference type="InterPro" id="IPR027417">
    <property type="entry name" value="P-loop_NTPase"/>
</dbReference>
<dbReference type="OrthoDB" id="6500128at2759"/>
<dbReference type="InterPro" id="IPR036640">
    <property type="entry name" value="ABC1_TM_sf"/>
</dbReference>
<dbReference type="InterPro" id="IPR017871">
    <property type="entry name" value="ABC_transporter-like_CS"/>
</dbReference>
<dbReference type="SUPFAM" id="SSF90123">
    <property type="entry name" value="ABC transporter transmembrane region"/>
    <property type="match status" value="2"/>
</dbReference>
<reference evidence="11 12" key="1">
    <citation type="submission" date="2015-09" db="EMBL/GenBank/DDBJ databases">
        <title>Host preference determinants of Valsa canker pathogens revealed by comparative genomics.</title>
        <authorList>
            <person name="Yin Z."/>
            <person name="Huang L."/>
        </authorList>
    </citation>
    <scope>NUCLEOTIDE SEQUENCE [LARGE SCALE GENOMIC DNA]</scope>
    <source>
        <strain evidence="11 12">YSFL</strain>
    </source>
</reference>
<name>A0A423VY63_CYTCH</name>
<evidence type="ECO:0008006" key="13">
    <source>
        <dbReference type="Google" id="ProtNLM"/>
    </source>
</evidence>
<feature type="transmembrane region" description="Helical" evidence="8">
    <location>
        <begin position="189"/>
        <end position="210"/>
    </location>
</feature>
<feature type="compositionally biased region" description="Acidic residues" evidence="7">
    <location>
        <begin position="1418"/>
        <end position="1429"/>
    </location>
</feature>
<feature type="transmembrane region" description="Helical" evidence="8">
    <location>
        <begin position="216"/>
        <end position="236"/>
    </location>
</feature>
<feature type="region of interest" description="Disordered" evidence="7">
    <location>
        <begin position="1"/>
        <end position="43"/>
    </location>
</feature>
<feature type="domain" description="ABC transmembrane type-1" evidence="10">
    <location>
        <begin position="777"/>
        <end position="1065"/>
    </location>
</feature>
<dbReference type="PANTHER" id="PTHR43394:SF15">
    <property type="entry name" value="ALPHA-FACTOR-TRANSPORTING ATPASE"/>
    <property type="match status" value="1"/>
</dbReference>
<comment type="caution">
    <text evidence="11">The sequence shown here is derived from an EMBL/GenBank/DDBJ whole genome shotgun (WGS) entry which is preliminary data.</text>
</comment>
<evidence type="ECO:0000256" key="6">
    <source>
        <dbReference type="ARBA" id="ARBA00023136"/>
    </source>
</evidence>
<dbReference type="InterPro" id="IPR003593">
    <property type="entry name" value="AAA+_ATPase"/>
</dbReference>
<feature type="domain" description="ABC transporter" evidence="9">
    <location>
        <begin position="394"/>
        <end position="633"/>
    </location>
</feature>
<feature type="transmembrane region" description="Helical" evidence="8">
    <location>
        <begin position="818"/>
        <end position="840"/>
    </location>
</feature>
<feature type="transmembrane region" description="Helical" evidence="8">
    <location>
        <begin position="300"/>
        <end position="321"/>
    </location>
</feature>
<dbReference type="CDD" id="cd18578">
    <property type="entry name" value="ABC_6TM_Pgp_ABCB1_D2_like"/>
    <property type="match status" value="1"/>
</dbReference>
<dbReference type="Pfam" id="PF00005">
    <property type="entry name" value="ABC_tran"/>
    <property type="match status" value="2"/>
</dbReference>
<gene>
    <name evidence="11" type="ORF">VSDG_05129</name>
</gene>
<evidence type="ECO:0000256" key="7">
    <source>
        <dbReference type="SAM" id="MobiDB-lite"/>
    </source>
</evidence>
<evidence type="ECO:0000256" key="4">
    <source>
        <dbReference type="ARBA" id="ARBA00022840"/>
    </source>
</evidence>
<dbReference type="PROSITE" id="PS50929">
    <property type="entry name" value="ABC_TM1F"/>
    <property type="match status" value="2"/>
</dbReference>
<feature type="domain" description="ABC transporter" evidence="9">
    <location>
        <begin position="1099"/>
        <end position="1383"/>
    </location>
</feature>
<keyword evidence="12" id="KW-1185">Reference proteome</keyword>
<dbReference type="SUPFAM" id="SSF52540">
    <property type="entry name" value="P-loop containing nucleoside triphosphate hydrolases"/>
    <property type="match status" value="2"/>
</dbReference>
<dbReference type="PROSITE" id="PS00211">
    <property type="entry name" value="ABC_TRANSPORTER_1"/>
    <property type="match status" value="1"/>
</dbReference>
<proteinExistence type="predicted"/>
<keyword evidence="4" id="KW-0067">ATP-binding</keyword>
<evidence type="ECO:0000256" key="8">
    <source>
        <dbReference type="SAM" id="Phobius"/>
    </source>
</evidence>
<feature type="domain" description="ABC transmembrane type-1" evidence="10">
    <location>
        <begin position="66"/>
        <end position="357"/>
    </location>
</feature>
<evidence type="ECO:0000259" key="9">
    <source>
        <dbReference type="PROSITE" id="PS50893"/>
    </source>
</evidence>
<evidence type="ECO:0000256" key="1">
    <source>
        <dbReference type="ARBA" id="ARBA00004141"/>
    </source>
</evidence>
<dbReference type="STRING" id="252740.A0A423VY63"/>
<feature type="compositionally biased region" description="Basic and acidic residues" evidence="7">
    <location>
        <begin position="1398"/>
        <end position="1409"/>
    </location>
</feature>
<evidence type="ECO:0000256" key="2">
    <source>
        <dbReference type="ARBA" id="ARBA00022692"/>
    </source>
</evidence>
<feature type="region of interest" description="Disordered" evidence="7">
    <location>
        <begin position="1391"/>
        <end position="1429"/>
    </location>
</feature>
<dbReference type="FunFam" id="3.40.50.300:FF:001471">
    <property type="entry name" value="P-loop containing nucleoside triphosphate hydrolase protein"/>
    <property type="match status" value="1"/>
</dbReference>
<dbReference type="SMART" id="SM00382">
    <property type="entry name" value="AAA"/>
    <property type="match status" value="2"/>
</dbReference>
<keyword evidence="3" id="KW-0547">Nucleotide-binding</keyword>
<protein>
    <recommendedName>
        <fullName evidence="13">ABC transporter domain-containing protein</fullName>
    </recommendedName>
</protein>
<keyword evidence="2 8" id="KW-0812">Transmembrane</keyword>
<dbReference type="PROSITE" id="PS50893">
    <property type="entry name" value="ABC_TRANSPORTER_2"/>
    <property type="match status" value="2"/>
</dbReference>
<keyword evidence="5 8" id="KW-1133">Transmembrane helix</keyword>
<feature type="transmembrane region" description="Helical" evidence="8">
    <location>
        <begin position="109"/>
        <end position="137"/>
    </location>
</feature>
<dbReference type="CDD" id="cd18577">
    <property type="entry name" value="ABC_6TM_Pgp_ABCB1_D1_like"/>
    <property type="match status" value="1"/>
</dbReference>
<dbReference type="InterPro" id="IPR011527">
    <property type="entry name" value="ABC1_TM_dom"/>
</dbReference>
<dbReference type="GO" id="GO:0090374">
    <property type="term" value="P:oligopeptide export from mitochondrion"/>
    <property type="evidence" value="ECO:0007669"/>
    <property type="project" value="TreeGrafter"/>
</dbReference>
<evidence type="ECO:0000313" key="11">
    <source>
        <dbReference type="EMBL" id="ROV95924.1"/>
    </source>
</evidence>
<dbReference type="GO" id="GO:0005524">
    <property type="term" value="F:ATP binding"/>
    <property type="evidence" value="ECO:0007669"/>
    <property type="project" value="UniProtKB-KW"/>
</dbReference>
<evidence type="ECO:0000256" key="3">
    <source>
        <dbReference type="ARBA" id="ARBA00022741"/>
    </source>
</evidence>